<evidence type="ECO:0000259" key="2">
    <source>
        <dbReference type="Pfam" id="PF04389"/>
    </source>
</evidence>
<dbReference type="EMBL" id="JAOAMV010000003">
    <property type="protein sequence ID" value="MCT2558880.1"/>
    <property type="molecule type" value="Genomic_DNA"/>
</dbReference>
<feature type="signal peptide" evidence="1">
    <location>
        <begin position="1"/>
        <end position="21"/>
    </location>
</feature>
<dbReference type="RefSeq" id="WP_259961745.1">
    <property type="nucleotide sequence ID" value="NZ_JAOAMV010000003.1"/>
</dbReference>
<dbReference type="Gene3D" id="3.40.630.10">
    <property type="entry name" value="Zn peptidases"/>
    <property type="match status" value="1"/>
</dbReference>
<dbReference type="Pfam" id="PF04389">
    <property type="entry name" value="Peptidase_M28"/>
    <property type="match status" value="1"/>
</dbReference>
<evidence type="ECO:0000313" key="3">
    <source>
        <dbReference type="EMBL" id="MCT2558880.1"/>
    </source>
</evidence>
<proteinExistence type="predicted"/>
<dbReference type="PANTHER" id="PTHR12147:SF26">
    <property type="entry name" value="PEPTIDASE M28 DOMAIN-CONTAINING PROTEIN"/>
    <property type="match status" value="1"/>
</dbReference>
<feature type="domain" description="Peptidase M28" evidence="2">
    <location>
        <begin position="262"/>
        <end position="477"/>
    </location>
</feature>
<dbReference type="GO" id="GO:0006508">
    <property type="term" value="P:proteolysis"/>
    <property type="evidence" value="ECO:0007669"/>
    <property type="project" value="InterPro"/>
</dbReference>
<dbReference type="InterPro" id="IPR045175">
    <property type="entry name" value="M28_fam"/>
</dbReference>
<dbReference type="PANTHER" id="PTHR12147">
    <property type="entry name" value="METALLOPEPTIDASE M28 FAMILY MEMBER"/>
    <property type="match status" value="1"/>
</dbReference>
<reference evidence="3" key="1">
    <citation type="submission" date="2022-09" db="EMBL/GenBank/DDBJ databases">
        <title>The genome sequence of Tsuneonella sp. YG55.</title>
        <authorList>
            <person name="Liu Y."/>
        </authorList>
    </citation>
    <scope>NUCLEOTIDE SEQUENCE</scope>
    <source>
        <strain evidence="3">YG55</strain>
    </source>
</reference>
<sequence>MRNLAKAPVACAALLLLAGNAAPGPVDPDSRAWWALATELSSDSMEGRDAGSGGYERAARLVAERMAAAGLQPLGEDGTWFQRVSLQERAVTDATLNGPGGNLAFLDEFTVDPQPGLPSSIELPIAYRGYCGAGVLGDVRGKLVICHGTRRDGLPNGKERDAALRNAGAAGLAEIADPGFEIEPPRWPYAYARRVIRSAEAENSEAFIDLTINADALDKLIGSGRAAALVADGATGRDLPSFDGGVARMTFAMRTAQYSSPNVIGYLPGTDPALADQAIVLGAHLDGYGFGRAVDGDAIYNGTLDDAAYVALIVHLMELRKREGYRRPIVVGIWTGEEKGLHGSRWFVDHPTIPLSRVAANINLDQLRPIFPLELLTIHARDDTTLGRDASSIAEAMGIVPQDDPEPERNLIRRTDHWPFIQAGIPAVNFVFGFAPGSASEAVYREWYRTGYHKPQDDVNQPIDWQAAADFNRFFYALVDRVANADAAPAWLPDSELAPRKSVAAGSVD</sequence>
<evidence type="ECO:0000313" key="4">
    <source>
        <dbReference type="Proteomes" id="UP001142648"/>
    </source>
</evidence>
<dbReference type="AlphaFoldDB" id="A0A9X2W2P4"/>
<dbReference type="SUPFAM" id="SSF53187">
    <property type="entry name" value="Zn-dependent exopeptidases"/>
    <property type="match status" value="1"/>
</dbReference>
<gene>
    <name evidence="3" type="ORF">N0B51_07795</name>
</gene>
<organism evidence="3 4">
    <name type="scientific">Tsuneonella litorea</name>
    <dbReference type="NCBI Taxonomy" id="2976475"/>
    <lineage>
        <taxon>Bacteria</taxon>
        <taxon>Pseudomonadati</taxon>
        <taxon>Pseudomonadota</taxon>
        <taxon>Alphaproteobacteria</taxon>
        <taxon>Sphingomonadales</taxon>
        <taxon>Erythrobacteraceae</taxon>
        <taxon>Tsuneonella</taxon>
    </lineage>
</organism>
<dbReference type="InterPro" id="IPR007484">
    <property type="entry name" value="Peptidase_M28"/>
</dbReference>
<accession>A0A9X2W2P4</accession>
<protein>
    <submittedName>
        <fullName evidence="3">M28 family peptidase</fullName>
    </submittedName>
</protein>
<name>A0A9X2W2P4_9SPHN</name>
<evidence type="ECO:0000256" key="1">
    <source>
        <dbReference type="SAM" id="SignalP"/>
    </source>
</evidence>
<comment type="caution">
    <text evidence="3">The sequence shown here is derived from an EMBL/GenBank/DDBJ whole genome shotgun (WGS) entry which is preliminary data.</text>
</comment>
<keyword evidence="4" id="KW-1185">Reference proteome</keyword>
<feature type="chain" id="PRO_5040812259" evidence="1">
    <location>
        <begin position="22"/>
        <end position="509"/>
    </location>
</feature>
<dbReference type="Proteomes" id="UP001142648">
    <property type="component" value="Unassembled WGS sequence"/>
</dbReference>
<dbReference type="GO" id="GO:0008235">
    <property type="term" value="F:metalloexopeptidase activity"/>
    <property type="evidence" value="ECO:0007669"/>
    <property type="project" value="InterPro"/>
</dbReference>
<keyword evidence="1" id="KW-0732">Signal</keyword>